<dbReference type="GO" id="GO:0003700">
    <property type="term" value="F:DNA-binding transcription factor activity"/>
    <property type="evidence" value="ECO:0007669"/>
    <property type="project" value="InterPro"/>
</dbReference>
<sequence>MRYFVALAETLHFGRAAERLHLTQPPLSRQIAALEKSLGVKLLERHTRHTQLTRAGQRFLEDAKATLIAFDQACQNARLAESGELGELKIGFMMHAAFTVLPRLTRRLISSHPQVKVNLRESLPSALPDDLLSGRFDAGIMFPPGRIRGLDFQVIHTESLCLAVPASHRLARRSRITPNDLLREALIAAPEEVSPALRETIAMWFRAEGITPTFRLETQLQQTIITLVAEELGVALVPESMKKLAITGVVYRSLASAPQIEHVIAWHTGNLNPSLPLLLKACA</sequence>
<dbReference type="AlphaFoldDB" id="A0A1T4WHK0"/>
<evidence type="ECO:0000256" key="4">
    <source>
        <dbReference type="ARBA" id="ARBA00023163"/>
    </source>
</evidence>
<organism evidence="6 7">
    <name type="scientific">Prosthecobacter debontii</name>
    <dbReference type="NCBI Taxonomy" id="48467"/>
    <lineage>
        <taxon>Bacteria</taxon>
        <taxon>Pseudomonadati</taxon>
        <taxon>Verrucomicrobiota</taxon>
        <taxon>Verrucomicrobiia</taxon>
        <taxon>Verrucomicrobiales</taxon>
        <taxon>Verrucomicrobiaceae</taxon>
        <taxon>Prosthecobacter</taxon>
    </lineage>
</organism>
<dbReference type="Gene3D" id="1.10.10.10">
    <property type="entry name" value="Winged helix-like DNA-binding domain superfamily/Winged helix DNA-binding domain"/>
    <property type="match status" value="1"/>
</dbReference>
<dbReference type="Pfam" id="PF03466">
    <property type="entry name" value="LysR_substrate"/>
    <property type="match status" value="1"/>
</dbReference>
<keyword evidence="3 6" id="KW-0238">DNA-binding</keyword>
<dbReference type="InterPro" id="IPR036390">
    <property type="entry name" value="WH_DNA-bd_sf"/>
</dbReference>
<dbReference type="Pfam" id="PF00126">
    <property type="entry name" value="HTH_1"/>
    <property type="match status" value="1"/>
</dbReference>
<proteinExistence type="inferred from homology"/>
<dbReference type="PROSITE" id="PS50931">
    <property type="entry name" value="HTH_LYSR"/>
    <property type="match status" value="1"/>
</dbReference>
<evidence type="ECO:0000256" key="3">
    <source>
        <dbReference type="ARBA" id="ARBA00023125"/>
    </source>
</evidence>
<evidence type="ECO:0000256" key="2">
    <source>
        <dbReference type="ARBA" id="ARBA00023015"/>
    </source>
</evidence>
<dbReference type="GO" id="GO:0032993">
    <property type="term" value="C:protein-DNA complex"/>
    <property type="evidence" value="ECO:0007669"/>
    <property type="project" value="TreeGrafter"/>
</dbReference>
<dbReference type="PANTHER" id="PTHR30346">
    <property type="entry name" value="TRANSCRIPTIONAL DUAL REGULATOR HCAR-RELATED"/>
    <property type="match status" value="1"/>
</dbReference>
<dbReference type="GO" id="GO:0003677">
    <property type="term" value="F:DNA binding"/>
    <property type="evidence" value="ECO:0007669"/>
    <property type="project" value="UniProtKB-KW"/>
</dbReference>
<dbReference type="InterPro" id="IPR000847">
    <property type="entry name" value="LysR_HTH_N"/>
</dbReference>
<protein>
    <submittedName>
        <fullName evidence="6">DNA-binding transcriptional regulator, LysR family</fullName>
    </submittedName>
</protein>
<dbReference type="EMBL" id="FUYE01000001">
    <property type="protein sequence ID" value="SKA76428.1"/>
    <property type="molecule type" value="Genomic_DNA"/>
</dbReference>
<dbReference type="SUPFAM" id="SSF46785">
    <property type="entry name" value="Winged helix' DNA-binding domain"/>
    <property type="match status" value="1"/>
</dbReference>
<dbReference type="Gene3D" id="3.40.190.10">
    <property type="entry name" value="Periplasmic binding protein-like II"/>
    <property type="match status" value="2"/>
</dbReference>
<keyword evidence="2" id="KW-0805">Transcription regulation</keyword>
<evidence type="ECO:0000313" key="7">
    <source>
        <dbReference type="Proteomes" id="UP000190774"/>
    </source>
</evidence>
<dbReference type="Proteomes" id="UP000190774">
    <property type="component" value="Unassembled WGS sequence"/>
</dbReference>
<gene>
    <name evidence="6" type="ORF">SAMN02745166_00170</name>
</gene>
<keyword evidence="7" id="KW-1185">Reference proteome</keyword>
<dbReference type="CDD" id="cd08414">
    <property type="entry name" value="PBP2_LTTR_aromatics_like"/>
    <property type="match status" value="1"/>
</dbReference>
<evidence type="ECO:0000259" key="5">
    <source>
        <dbReference type="PROSITE" id="PS50931"/>
    </source>
</evidence>
<reference evidence="7" key="1">
    <citation type="submission" date="2017-02" db="EMBL/GenBank/DDBJ databases">
        <authorList>
            <person name="Varghese N."/>
            <person name="Submissions S."/>
        </authorList>
    </citation>
    <scope>NUCLEOTIDE SEQUENCE [LARGE SCALE GENOMIC DNA]</scope>
    <source>
        <strain evidence="7">ATCC 700200</strain>
    </source>
</reference>
<dbReference type="PRINTS" id="PR00039">
    <property type="entry name" value="HTHLYSR"/>
</dbReference>
<dbReference type="PANTHER" id="PTHR30346:SF0">
    <property type="entry name" value="HCA OPERON TRANSCRIPTIONAL ACTIVATOR HCAR"/>
    <property type="match status" value="1"/>
</dbReference>
<dbReference type="SUPFAM" id="SSF53850">
    <property type="entry name" value="Periplasmic binding protein-like II"/>
    <property type="match status" value="1"/>
</dbReference>
<comment type="similarity">
    <text evidence="1">Belongs to the LysR transcriptional regulatory family.</text>
</comment>
<feature type="domain" description="HTH lysR-type" evidence="5">
    <location>
        <begin position="1"/>
        <end position="53"/>
    </location>
</feature>
<dbReference type="InterPro" id="IPR005119">
    <property type="entry name" value="LysR_subst-bd"/>
</dbReference>
<evidence type="ECO:0000256" key="1">
    <source>
        <dbReference type="ARBA" id="ARBA00009437"/>
    </source>
</evidence>
<dbReference type="InterPro" id="IPR036388">
    <property type="entry name" value="WH-like_DNA-bd_sf"/>
</dbReference>
<keyword evidence="4" id="KW-0804">Transcription</keyword>
<name>A0A1T4WHK0_9BACT</name>
<evidence type="ECO:0000313" key="6">
    <source>
        <dbReference type="EMBL" id="SKA76428.1"/>
    </source>
</evidence>
<accession>A0A1T4WHK0</accession>
<dbReference type="STRING" id="48467.SAMN02745166_00170"/>
<dbReference type="FunFam" id="1.10.10.10:FF:000001">
    <property type="entry name" value="LysR family transcriptional regulator"/>
    <property type="match status" value="1"/>
</dbReference>